<evidence type="ECO:0000313" key="2">
    <source>
        <dbReference type="Proteomes" id="UP000241645"/>
    </source>
</evidence>
<comment type="caution">
    <text evidence="1">The sequence shown here is derived from an EMBL/GenBank/DDBJ whole genome shotgun (WGS) entry which is preliminary data.</text>
</comment>
<dbReference type="Proteomes" id="UP000241645">
    <property type="component" value="Unassembled WGS sequence"/>
</dbReference>
<dbReference type="RefSeq" id="WP_106835158.1">
    <property type="nucleotide sequence ID" value="NZ_JARMEW010000041.1"/>
</dbReference>
<sequence length="198" mass="22763">MRVSILGQEFHFENKESINMDIVEFIQGKIDNSNLLFSHLRIDGIEVFESFQAYLSSQSTVVNNIEVIMTSPNELVYETLTSAIQYIEGSLAEVKVLADSFYQSTSNNDIWGKLQYVVEGIQWFQETSSFIKQQKVRADIKDFASEFLDFSKEAKVLMEAVQQEDKILIGDILQYEIKPRFEEILRGLPDLVKNEVVS</sequence>
<organism evidence="1 2">
    <name type="scientific">Brevibacillus porteri</name>
    <dbReference type="NCBI Taxonomy" id="2126350"/>
    <lineage>
        <taxon>Bacteria</taxon>
        <taxon>Bacillati</taxon>
        <taxon>Bacillota</taxon>
        <taxon>Bacilli</taxon>
        <taxon>Bacillales</taxon>
        <taxon>Paenibacillaceae</taxon>
        <taxon>Brevibacillus</taxon>
    </lineage>
</organism>
<dbReference type="EMBL" id="PXZO01000033">
    <property type="protein sequence ID" value="PSK08475.1"/>
    <property type="molecule type" value="Genomic_DNA"/>
</dbReference>
<evidence type="ECO:0000313" key="1">
    <source>
        <dbReference type="EMBL" id="PSK08475.1"/>
    </source>
</evidence>
<dbReference type="GeneID" id="95751919"/>
<name>A0ABX5FMV6_9BACL</name>
<protein>
    <submittedName>
        <fullName evidence="1">Uncharacterized protein</fullName>
    </submittedName>
</protein>
<accession>A0ABX5FMV6</accession>
<keyword evidence="2" id="KW-1185">Reference proteome</keyword>
<gene>
    <name evidence="1" type="ORF">C7R92_17645</name>
</gene>
<proteinExistence type="predicted"/>
<reference evidence="1 2" key="1">
    <citation type="submission" date="2018-03" db="EMBL/GenBank/DDBJ databases">
        <title>Brevisbacillus phylogenomics.</title>
        <authorList>
            <person name="Dunlap C."/>
        </authorList>
    </citation>
    <scope>NUCLEOTIDE SEQUENCE [LARGE SCALE GENOMIC DNA]</scope>
    <source>
        <strain evidence="1 2">NRRL B-41110</strain>
    </source>
</reference>